<dbReference type="EMBL" id="KZ502572">
    <property type="protein sequence ID" value="PKU75799.1"/>
    <property type="molecule type" value="Genomic_DNA"/>
</dbReference>
<dbReference type="AlphaFoldDB" id="A0A2I0WJF9"/>
<organism evidence="1 2">
    <name type="scientific">Dendrobium catenatum</name>
    <dbReference type="NCBI Taxonomy" id="906689"/>
    <lineage>
        <taxon>Eukaryota</taxon>
        <taxon>Viridiplantae</taxon>
        <taxon>Streptophyta</taxon>
        <taxon>Embryophyta</taxon>
        <taxon>Tracheophyta</taxon>
        <taxon>Spermatophyta</taxon>
        <taxon>Magnoliopsida</taxon>
        <taxon>Liliopsida</taxon>
        <taxon>Asparagales</taxon>
        <taxon>Orchidaceae</taxon>
        <taxon>Epidendroideae</taxon>
        <taxon>Malaxideae</taxon>
        <taxon>Dendrobiinae</taxon>
        <taxon>Dendrobium</taxon>
    </lineage>
</organism>
<reference evidence="1 2" key="2">
    <citation type="journal article" date="2017" name="Nature">
        <title>The Apostasia genome and the evolution of orchids.</title>
        <authorList>
            <person name="Zhang G.Q."/>
            <person name="Liu K.W."/>
            <person name="Li Z."/>
            <person name="Lohaus R."/>
            <person name="Hsiao Y.Y."/>
            <person name="Niu S.C."/>
            <person name="Wang J.Y."/>
            <person name="Lin Y.C."/>
            <person name="Xu Q."/>
            <person name="Chen L.J."/>
            <person name="Yoshida K."/>
            <person name="Fujiwara S."/>
            <person name="Wang Z.W."/>
            <person name="Zhang Y.Q."/>
            <person name="Mitsuda N."/>
            <person name="Wang M."/>
            <person name="Liu G.H."/>
            <person name="Pecoraro L."/>
            <person name="Huang H.X."/>
            <person name="Xiao X.J."/>
            <person name="Lin M."/>
            <person name="Wu X.Y."/>
            <person name="Wu W.L."/>
            <person name="Chen Y.Y."/>
            <person name="Chang S.B."/>
            <person name="Sakamoto S."/>
            <person name="Ohme-Takagi M."/>
            <person name="Yagi M."/>
            <person name="Zeng S.J."/>
            <person name="Shen C.Y."/>
            <person name="Yeh C.M."/>
            <person name="Luo Y.B."/>
            <person name="Tsai W.C."/>
            <person name="Van de Peer Y."/>
            <person name="Liu Z.J."/>
        </authorList>
    </citation>
    <scope>NUCLEOTIDE SEQUENCE [LARGE SCALE GENOMIC DNA]</scope>
    <source>
        <tissue evidence="1">The whole plant</tissue>
    </source>
</reference>
<keyword evidence="2" id="KW-1185">Reference proteome</keyword>
<gene>
    <name evidence="1" type="primary">ACA9</name>
    <name evidence="1" type="ORF">MA16_Dca026360</name>
</gene>
<proteinExistence type="predicted"/>
<dbReference type="Proteomes" id="UP000233837">
    <property type="component" value="Unassembled WGS sequence"/>
</dbReference>
<reference evidence="1 2" key="1">
    <citation type="journal article" date="2016" name="Sci. Rep.">
        <title>The Dendrobium catenatum Lindl. genome sequence provides insights into polysaccharide synthase, floral development and adaptive evolution.</title>
        <authorList>
            <person name="Zhang G.Q."/>
            <person name="Xu Q."/>
            <person name="Bian C."/>
            <person name="Tsai W.C."/>
            <person name="Yeh C.M."/>
            <person name="Liu K.W."/>
            <person name="Yoshida K."/>
            <person name="Zhang L.S."/>
            <person name="Chang S.B."/>
            <person name="Chen F."/>
            <person name="Shi Y."/>
            <person name="Su Y.Y."/>
            <person name="Zhang Y.Q."/>
            <person name="Chen L.J."/>
            <person name="Yin Y."/>
            <person name="Lin M."/>
            <person name="Huang H."/>
            <person name="Deng H."/>
            <person name="Wang Z.W."/>
            <person name="Zhu S.L."/>
            <person name="Zhao X."/>
            <person name="Deng C."/>
            <person name="Niu S.C."/>
            <person name="Huang J."/>
            <person name="Wang M."/>
            <person name="Liu G.H."/>
            <person name="Yang H.J."/>
            <person name="Xiao X.J."/>
            <person name="Hsiao Y.Y."/>
            <person name="Wu W.L."/>
            <person name="Chen Y.Y."/>
            <person name="Mitsuda N."/>
            <person name="Ohme-Takagi M."/>
            <person name="Luo Y.B."/>
            <person name="Van de Peer Y."/>
            <person name="Liu Z.J."/>
        </authorList>
    </citation>
    <scope>NUCLEOTIDE SEQUENCE [LARGE SCALE GENOMIC DNA]</scope>
    <source>
        <tissue evidence="1">The whole plant</tissue>
    </source>
</reference>
<accession>A0A2I0WJF9</accession>
<sequence length="641" mass="72030">MWDFIKVAPSKDLSHLLRLLSLGPWRFERGLLQKLIKVLCMHLDEAKGVGFSACFWRKQKELGSLPHRGGSEKNWRPSAVVTPPKKMVLETVVGDIFSVVYFPDSFPAAYTAGYRSREKTTLSVSLSVVKSQVINAEERRDGSIRIGSAFFLSPLESHRKRWRRPWQPHCGKDQIALEEIEDGVWPRVRFITQSICIPPMLFLRRRPTMMPLRSGGEGRDNWLRRLWPSLHGDEPRFWGASRYKAVLLGTSNASKEKAHAHIRELEEEVKLLKNLSHLNIVVTAMGINIEWGLLMASISEDSGEQTPLQVKIISFLRIRCASGGQCPSWHHPGIFLFQKCFHQYKDEINTPNILKVVVVCNFQVIIDRGYDVFGCGEGDELKVETALKADDGGMDDGPDQDPMVPSSRAIVVPGLLSQRSSASSLGMAEEGRRGRLEQVRPELGEIPSRAGSGVRFLCAAEEIGKRGFGRMWEGFVSRECRGDSELRVGEEEVVCSRGEIVSLGSVFNDANGARSRKGSRDLSRTPGTAPNAKMIPLFKTFAGGPLCSGKQWKTRYYRRIEYANKVKNPKEKLHFHHINVRFPYDGEKVYGTYVASSSLIPALNTPELPAYYYADNSGRTTVAKYTENETMERINALSTVN</sequence>
<name>A0A2I0WJF9_9ASPA</name>
<evidence type="ECO:0000313" key="1">
    <source>
        <dbReference type="EMBL" id="PKU75799.1"/>
    </source>
</evidence>
<evidence type="ECO:0000313" key="2">
    <source>
        <dbReference type="Proteomes" id="UP000233837"/>
    </source>
</evidence>
<protein>
    <submittedName>
        <fullName evidence="1">Calcium-transporting ATPase 9, plasma membrane-type</fullName>
    </submittedName>
</protein>